<proteinExistence type="predicted"/>
<dbReference type="Proteomes" id="UP000814033">
    <property type="component" value="Unassembled WGS sequence"/>
</dbReference>
<evidence type="ECO:0000313" key="2">
    <source>
        <dbReference type="Proteomes" id="UP000814033"/>
    </source>
</evidence>
<sequence length="634" mass="69420">MSAVEGAFMPAVDGAFIECVDSDSEAYESDGESSESRSSYEEPYFTVEEDYDNFKTYFPDYDGNVPFETYFSRRFPSKFTYFPPPHASSASKFTSTPTSSSPEPTAPIAARLPPELLTQIFSILSAIEPPFSTNTLGWIGSATHVCRAWREAALGSPLLWATITLYDPNEPWAQEMLARTAEVPLRINVCIPDTGDDNLMLAESALSIAATHLPRLLELRIAGEFMTPSLVALLTTPAPVLAVLDIALDQGGRIFNMEPSDAELFLGGRAPKLRVLRVSGASQWFPWTSPVLRNLANLEVAPRQPEVSVGAVLRALGNMRSLQRLVLGLSFAPRMEGQEMIVLPHLEELDLTGSWKCATLFLQGLSMPVHTKFRMRVTDGRWSWLWMGSPDVAAFFTAVSSARSSSCSEEISALTVSPAAPSHPLNAFHPLILQTWRDSDASASPWTTLELPPESHLVPIGLSSLLATVVRVLSSERLRKLCMLVRCTEDDWSAILDVATGVEEIHAAHTAGSALCSVLHKSSINGPHSVRILAPQLCTLILRDLGVSSSPTQHLCAQLATCLAARARAGSRLTELDLTGCANLTEKHVWDLRKAVPGMDVVSHLYGLRYIYSWVGTDEGPWFVKNRRVPVDDL</sequence>
<dbReference type="EMBL" id="MU276106">
    <property type="protein sequence ID" value="KAI0041721.1"/>
    <property type="molecule type" value="Genomic_DNA"/>
</dbReference>
<keyword evidence="2" id="KW-1185">Reference proteome</keyword>
<organism evidence="1 2">
    <name type="scientific">Auriscalpium vulgare</name>
    <dbReference type="NCBI Taxonomy" id="40419"/>
    <lineage>
        <taxon>Eukaryota</taxon>
        <taxon>Fungi</taxon>
        <taxon>Dikarya</taxon>
        <taxon>Basidiomycota</taxon>
        <taxon>Agaricomycotina</taxon>
        <taxon>Agaricomycetes</taxon>
        <taxon>Russulales</taxon>
        <taxon>Auriscalpiaceae</taxon>
        <taxon>Auriscalpium</taxon>
    </lineage>
</organism>
<evidence type="ECO:0000313" key="1">
    <source>
        <dbReference type="EMBL" id="KAI0041721.1"/>
    </source>
</evidence>
<comment type="caution">
    <text evidence="1">The sequence shown here is derived from an EMBL/GenBank/DDBJ whole genome shotgun (WGS) entry which is preliminary data.</text>
</comment>
<reference evidence="1" key="1">
    <citation type="submission" date="2021-02" db="EMBL/GenBank/DDBJ databases">
        <authorList>
            <consortium name="DOE Joint Genome Institute"/>
            <person name="Ahrendt S."/>
            <person name="Looney B.P."/>
            <person name="Miyauchi S."/>
            <person name="Morin E."/>
            <person name="Drula E."/>
            <person name="Courty P.E."/>
            <person name="Chicoki N."/>
            <person name="Fauchery L."/>
            <person name="Kohler A."/>
            <person name="Kuo A."/>
            <person name="Labutti K."/>
            <person name="Pangilinan J."/>
            <person name="Lipzen A."/>
            <person name="Riley R."/>
            <person name="Andreopoulos W."/>
            <person name="He G."/>
            <person name="Johnson J."/>
            <person name="Barry K.W."/>
            <person name="Grigoriev I.V."/>
            <person name="Nagy L."/>
            <person name="Hibbett D."/>
            <person name="Henrissat B."/>
            <person name="Matheny P.B."/>
            <person name="Labbe J."/>
            <person name="Martin F."/>
        </authorList>
    </citation>
    <scope>NUCLEOTIDE SEQUENCE</scope>
    <source>
        <strain evidence="1">FP105234-sp</strain>
    </source>
</reference>
<reference evidence="1" key="2">
    <citation type="journal article" date="2022" name="New Phytol.">
        <title>Evolutionary transition to the ectomycorrhizal habit in the genomes of a hyperdiverse lineage of mushroom-forming fungi.</title>
        <authorList>
            <person name="Looney B."/>
            <person name="Miyauchi S."/>
            <person name="Morin E."/>
            <person name="Drula E."/>
            <person name="Courty P.E."/>
            <person name="Kohler A."/>
            <person name="Kuo A."/>
            <person name="LaButti K."/>
            <person name="Pangilinan J."/>
            <person name="Lipzen A."/>
            <person name="Riley R."/>
            <person name="Andreopoulos W."/>
            <person name="He G."/>
            <person name="Johnson J."/>
            <person name="Nolan M."/>
            <person name="Tritt A."/>
            <person name="Barry K.W."/>
            <person name="Grigoriev I.V."/>
            <person name="Nagy L.G."/>
            <person name="Hibbett D."/>
            <person name="Henrissat B."/>
            <person name="Matheny P.B."/>
            <person name="Labbe J."/>
            <person name="Martin F.M."/>
        </authorList>
    </citation>
    <scope>NUCLEOTIDE SEQUENCE</scope>
    <source>
        <strain evidence="1">FP105234-sp</strain>
    </source>
</reference>
<name>A0ACB8RDH3_9AGAM</name>
<accession>A0ACB8RDH3</accession>
<gene>
    <name evidence="1" type="ORF">FA95DRAFT_656835</name>
</gene>
<protein>
    <submittedName>
        <fullName evidence="1">Uncharacterized protein</fullName>
    </submittedName>
</protein>